<keyword evidence="3" id="KW-0805">Transcription regulation</keyword>
<evidence type="ECO:0000313" key="10">
    <source>
        <dbReference type="EMBL" id="EAZ44823.1"/>
    </source>
</evidence>
<gene>
    <name evidence="10" type="ORF">OsJ_29460</name>
</gene>
<feature type="compositionally biased region" description="Low complexity" evidence="7">
    <location>
        <begin position="112"/>
        <end position="141"/>
    </location>
</feature>
<dbReference type="Pfam" id="PF00249">
    <property type="entry name" value="Myb_DNA-binding"/>
    <property type="match status" value="1"/>
</dbReference>
<dbReference type="FunFam" id="1.10.10.60:FF:000015">
    <property type="entry name" value="Transcription factor RAX3"/>
    <property type="match status" value="1"/>
</dbReference>
<sequence>MGRAPCCDKATVKKGPWAPEEDAALKAYVDAHGTGGNWIALPHKIGLNRCGKSCRLRWLNYLRPNIRHGGFTEDEDRLICSLYIAIGSSWPSSRSHIIHDAWLDASSTPPLSTTSMGDAATTTTTAGGESSSSTPTVSTATTPFIGGSIDMDDEIDMLLQQIRCFDENGDDGDDDADQRLIVGDEAAAGAENYLRALIDEAAANGGDVGVGSWSSCSTPGVDSVFHEYAQLDYGQYN</sequence>
<accession>A3BZ34</accession>
<proteinExistence type="predicted"/>
<dbReference type="Gene3D" id="1.10.10.60">
    <property type="entry name" value="Homeodomain-like"/>
    <property type="match status" value="1"/>
</dbReference>
<dbReference type="SUPFAM" id="SSF46689">
    <property type="entry name" value="Homeodomain-like"/>
    <property type="match status" value="1"/>
</dbReference>
<dbReference type="InterPro" id="IPR001005">
    <property type="entry name" value="SANT/Myb"/>
</dbReference>
<feature type="region of interest" description="Disordered" evidence="7">
    <location>
        <begin position="109"/>
        <end position="141"/>
    </location>
</feature>
<dbReference type="GO" id="GO:0005634">
    <property type="term" value="C:nucleus"/>
    <property type="evidence" value="ECO:0007669"/>
    <property type="project" value="UniProtKB-SubCell"/>
</dbReference>
<organism evidence="10">
    <name type="scientific">Oryza sativa subsp. japonica</name>
    <name type="common">Rice</name>
    <dbReference type="NCBI Taxonomy" id="39947"/>
    <lineage>
        <taxon>Eukaryota</taxon>
        <taxon>Viridiplantae</taxon>
        <taxon>Streptophyta</taxon>
        <taxon>Embryophyta</taxon>
        <taxon>Tracheophyta</taxon>
        <taxon>Spermatophyta</taxon>
        <taxon>Magnoliopsida</taxon>
        <taxon>Liliopsida</taxon>
        <taxon>Poales</taxon>
        <taxon>Poaceae</taxon>
        <taxon>BOP clade</taxon>
        <taxon>Oryzoideae</taxon>
        <taxon>Oryzeae</taxon>
        <taxon>Oryzinae</taxon>
        <taxon>Oryza</taxon>
        <taxon>Oryza sativa</taxon>
    </lineage>
</organism>
<protein>
    <submittedName>
        <fullName evidence="10">Uncharacterized protein</fullName>
    </submittedName>
</protein>
<feature type="domain" description="HTH myb-type" evidence="9">
    <location>
        <begin position="9"/>
        <end position="66"/>
    </location>
</feature>
<dbReference type="InterPro" id="IPR009057">
    <property type="entry name" value="Homeodomain-like_sf"/>
</dbReference>
<keyword evidence="2" id="KW-0677">Repeat</keyword>
<evidence type="ECO:0000256" key="4">
    <source>
        <dbReference type="ARBA" id="ARBA00023125"/>
    </source>
</evidence>
<evidence type="ECO:0000256" key="3">
    <source>
        <dbReference type="ARBA" id="ARBA00023015"/>
    </source>
</evidence>
<dbReference type="CDD" id="cd00167">
    <property type="entry name" value="SANT"/>
    <property type="match status" value="1"/>
</dbReference>
<dbReference type="PANTHER" id="PTHR48000">
    <property type="entry name" value="OS09G0431300 PROTEIN"/>
    <property type="match status" value="1"/>
</dbReference>
<dbReference type="PROSITE" id="PS51294">
    <property type="entry name" value="HTH_MYB"/>
    <property type="match status" value="1"/>
</dbReference>
<dbReference type="InterPro" id="IPR017930">
    <property type="entry name" value="Myb_dom"/>
</dbReference>
<evidence type="ECO:0000256" key="1">
    <source>
        <dbReference type="ARBA" id="ARBA00004123"/>
    </source>
</evidence>
<dbReference type="AlphaFoldDB" id="A3BZ34"/>
<keyword evidence="6" id="KW-0539">Nucleus</keyword>
<reference evidence="10" key="2">
    <citation type="submission" date="2008-12" db="EMBL/GenBank/DDBJ databases">
        <title>Improved gene annotation of the rice (Oryza sativa) genomes.</title>
        <authorList>
            <person name="Wang J."/>
            <person name="Li R."/>
            <person name="Fan W."/>
            <person name="Huang Q."/>
            <person name="Zhang J."/>
            <person name="Zhou Y."/>
            <person name="Hu Y."/>
            <person name="Zi S."/>
            <person name="Li J."/>
            <person name="Ni P."/>
            <person name="Zheng H."/>
            <person name="Zhang Y."/>
            <person name="Zhao M."/>
            <person name="Hao Q."/>
            <person name="McDermott J."/>
            <person name="Samudrala R."/>
            <person name="Kristiansen K."/>
            <person name="Wong G.K.-S."/>
        </authorList>
    </citation>
    <scope>NUCLEOTIDE SEQUENCE</scope>
</reference>
<keyword evidence="5" id="KW-0804">Transcription</keyword>
<feature type="domain" description="Myb-like" evidence="8">
    <location>
        <begin position="9"/>
        <end position="62"/>
    </location>
</feature>
<evidence type="ECO:0000256" key="6">
    <source>
        <dbReference type="ARBA" id="ARBA00023242"/>
    </source>
</evidence>
<keyword evidence="4" id="KW-0238">DNA-binding</keyword>
<evidence type="ECO:0000256" key="7">
    <source>
        <dbReference type="SAM" id="MobiDB-lite"/>
    </source>
</evidence>
<evidence type="ECO:0000259" key="9">
    <source>
        <dbReference type="PROSITE" id="PS51294"/>
    </source>
</evidence>
<evidence type="ECO:0000259" key="8">
    <source>
        <dbReference type="PROSITE" id="PS50090"/>
    </source>
</evidence>
<dbReference type="EMBL" id="CM000146">
    <property type="protein sequence ID" value="EAZ44823.1"/>
    <property type="molecule type" value="Genomic_DNA"/>
</dbReference>
<dbReference type="PANTHER" id="PTHR48000:SF15">
    <property type="entry name" value="OS09G0431300 PROTEIN"/>
    <property type="match status" value="1"/>
</dbReference>
<evidence type="ECO:0000256" key="2">
    <source>
        <dbReference type="ARBA" id="ARBA00022737"/>
    </source>
</evidence>
<name>A3BZ34_ORYSJ</name>
<evidence type="ECO:0000256" key="5">
    <source>
        <dbReference type="ARBA" id="ARBA00023163"/>
    </source>
</evidence>
<comment type="subcellular location">
    <subcellularLocation>
        <location evidence="1">Nucleus</location>
    </subcellularLocation>
</comment>
<reference evidence="10" key="1">
    <citation type="journal article" date="2005" name="PLoS Biol.">
        <title>The genomes of Oryza sativa: a history of duplications.</title>
        <authorList>
            <person name="Yu J."/>
            <person name="Wang J."/>
            <person name="Lin W."/>
            <person name="Li S."/>
            <person name="Li H."/>
            <person name="Zhou J."/>
            <person name="Ni P."/>
            <person name="Dong W."/>
            <person name="Hu S."/>
            <person name="Zeng C."/>
            <person name="Zhang J."/>
            <person name="Zhang Y."/>
            <person name="Li R."/>
            <person name="Xu Z."/>
            <person name="Li S."/>
            <person name="Li X."/>
            <person name="Zheng H."/>
            <person name="Cong L."/>
            <person name="Lin L."/>
            <person name="Yin J."/>
            <person name="Geng J."/>
            <person name="Li G."/>
            <person name="Shi J."/>
            <person name="Liu J."/>
            <person name="Lv H."/>
            <person name="Li J."/>
            <person name="Wang J."/>
            <person name="Deng Y."/>
            <person name="Ran L."/>
            <person name="Shi X."/>
            <person name="Wang X."/>
            <person name="Wu Q."/>
            <person name="Li C."/>
            <person name="Ren X."/>
            <person name="Wang J."/>
            <person name="Wang X."/>
            <person name="Li D."/>
            <person name="Liu D."/>
            <person name="Zhang X."/>
            <person name="Ji Z."/>
            <person name="Zhao W."/>
            <person name="Sun Y."/>
            <person name="Zhang Z."/>
            <person name="Bao J."/>
            <person name="Han Y."/>
            <person name="Dong L."/>
            <person name="Ji J."/>
            <person name="Chen P."/>
            <person name="Wu S."/>
            <person name="Liu J."/>
            <person name="Xiao Y."/>
            <person name="Bu D."/>
            <person name="Tan J."/>
            <person name="Yang L."/>
            <person name="Ye C."/>
            <person name="Zhang J."/>
            <person name="Xu J."/>
            <person name="Zhou Y."/>
            <person name="Yu Y."/>
            <person name="Zhang B."/>
            <person name="Zhuang S."/>
            <person name="Wei H."/>
            <person name="Liu B."/>
            <person name="Lei M."/>
            <person name="Yu H."/>
            <person name="Li Y."/>
            <person name="Xu H."/>
            <person name="Wei S."/>
            <person name="He X."/>
            <person name="Fang L."/>
            <person name="Zhang Z."/>
            <person name="Zhang Y."/>
            <person name="Huang X."/>
            <person name="Su Z."/>
            <person name="Tong W."/>
            <person name="Li J."/>
            <person name="Tong Z."/>
            <person name="Li S."/>
            <person name="Ye J."/>
            <person name="Wang L."/>
            <person name="Fang L."/>
            <person name="Lei T."/>
            <person name="Chen C."/>
            <person name="Chen H."/>
            <person name="Xu Z."/>
            <person name="Li H."/>
            <person name="Huang H."/>
            <person name="Zhang F."/>
            <person name="Xu H."/>
            <person name="Li N."/>
            <person name="Zhao C."/>
            <person name="Li S."/>
            <person name="Dong L."/>
            <person name="Huang Y."/>
            <person name="Li L."/>
            <person name="Xi Y."/>
            <person name="Qi Q."/>
            <person name="Li W."/>
            <person name="Zhang B."/>
            <person name="Hu W."/>
            <person name="Zhang Y."/>
            <person name="Tian X."/>
            <person name="Jiao Y."/>
            <person name="Liang X."/>
            <person name="Jin J."/>
            <person name="Gao L."/>
            <person name="Zheng W."/>
            <person name="Hao B."/>
            <person name="Liu S."/>
            <person name="Wang W."/>
            <person name="Yuan L."/>
            <person name="Cao M."/>
            <person name="McDermott J."/>
            <person name="Samudrala R."/>
            <person name="Wang J."/>
            <person name="Wong G.K."/>
            <person name="Yang H."/>
        </authorList>
    </citation>
    <scope>NUCLEOTIDE SEQUENCE [LARGE SCALE GENOMIC DNA]</scope>
</reference>
<dbReference type="Proteomes" id="UP000007752">
    <property type="component" value="Chromosome 9"/>
</dbReference>
<dbReference type="GO" id="GO:0003677">
    <property type="term" value="F:DNA binding"/>
    <property type="evidence" value="ECO:0007669"/>
    <property type="project" value="UniProtKB-KW"/>
</dbReference>
<dbReference type="PROSITE" id="PS50090">
    <property type="entry name" value="MYB_LIKE"/>
    <property type="match status" value="1"/>
</dbReference>
<dbReference type="SMART" id="SM00717">
    <property type="entry name" value="SANT"/>
    <property type="match status" value="1"/>
</dbReference>